<gene>
    <name evidence="10" type="primary">miaA</name>
    <name evidence="14" type="ORF">CWATWH8502_1666</name>
</gene>
<evidence type="ECO:0000256" key="2">
    <source>
        <dbReference type="ARBA" id="ARBA00003213"/>
    </source>
</evidence>
<keyword evidence="8 10" id="KW-0460">Magnesium</keyword>
<dbReference type="Gene3D" id="3.40.50.300">
    <property type="entry name" value="P-loop containing nucleotide triphosphate hydrolases"/>
    <property type="match status" value="1"/>
</dbReference>
<feature type="binding site" evidence="10">
    <location>
        <begin position="12"/>
        <end position="17"/>
    </location>
    <ligand>
        <name>substrate</name>
    </ligand>
</feature>
<dbReference type="NCBIfam" id="TIGR00174">
    <property type="entry name" value="miaA"/>
    <property type="match status" value="1"/>
</dbReference>
<keyword evidence="4 10" id="KW-0808">Transferase</keyword>
<name>T2IBI4_CROWT</name>
<dbReference type="SUPFAM" id="SSF52540">
    <property type="entry name" value="P-loop containing nucleoside triphosphate hydrolases"/>
    <property type="match status" value="2"/>
</dbReference>
<evidence type="ECO:0000313" key="15">
    <source>
        <dbReference type="Proteomes" id="UP000018348"/>
    </source>
</evidence>
<dbReference type="PANTHER" id="PTHR11088">
    <property type="entry name" value="TRNA DIMETHYLALLYLTRANSFERASE"/>
    <property type="match status" value="1"/>
</dbReference>
<accession>T2IBI4</accession>
<evidence type="ECO:0000256" key="8">
    <source>
        <dbReference type="ARBA" id="ARBA00022842"/>
    </source>
</evidence>
<keyword evidence="5 10" id="KW-0819">tRNA processing</keyword>
<dbReference type="GO" id="GO:0006400">
    <property type="term" value="P:tRNA modification"/>
    <property type="evidence" value="ECO:0007669"/>
    <property type="project" value="TreeGrafter"/>
</dbReference>
<evidence type="ECO:0000256" key="12">
    <source>
        <dbReference type="RuleBase" id="RU003784"/>
    </source>
</evidence>
<evidence type="ECO:0000256" key="10">
    <source>
        <dbReference type="HAMAP-Rule" id="MF_00185"/>
    </source>
</evidence>
<evidence type="ECO:0000256" key="9">
    <source>
        <dbReference type="ARBA" id="ARBA00049563"/>
    </source>
</evidence>
<reference evidence="14 15" key="1">
    <citation type="submission" date="2013-01" db="EMBL/GenBank/DDBJ databases">
        <authorList>
            <person name="Bench S."/>
        </authorList>
    </citation>
    <scope>NUCLEOTIDE SEQUENCE [LARGE SCALE GENOMIC DNA]</scope>
    <source>
        <strain evidence="14 15">WH 8502</strain>
    </source>
</reference>
<dbReference type="EMBL" id="CAQK01000306">
    <property type="protein sequence ID" value="CCQ50438.1"/>
    <property type="molecule type" value="Genomic_DNA"/>
</dbReference>
<dbReference type="PANTHER" id="PTHR11088:SF60">
    <property type="entry name" value="TRNA DIMETHYLALLYLTRANSFERASE"/>
    <property type="match status" value="1"/>
</dbReference>
<dbReference type="AlphaFoldDB" id="T2IBI4"/>
<dbReference type="InterPro" id="IPR027417">
    <property type="entry name" value="P-loop_NTPase"/>
</dbReference>
<feature type="binding site" evidence="10">
    <location>
        <begin position="10"/>
        <end position="17"/>
    </location>
    <ligand>
        <name>ATP</name>
        <dbReference type="ChEBI" id="CHEBI:30616"/>
    </ligand>
</feature>
<keyword evidence="6 10" id="KW-0547">Nucleotide-binding</keyword>
<feature type="region of interest" description="Interaction with substrate tRNA" evidence="10">
    <location>
        <begin position="35"/>
        <end position="38"/>
    </location>
</feature>
<feature type="site" description="Interaction with substrate tRNA" evidence="10">
    <location>
        <position position="122"/>
    </location>
</feature>
<evidence type="ECO:0000256" key="13">
    <source>
        <dbReference type="RuleBase" id="RU003785"/>
    </source>
</evidence>
<dbReference type="RefSeq" id="WP_021830102.1">
    <property type="nucleotide sequence ID" value="NZ_CAQK01000306.1"/>
</dbReference>
<sequence>MPRGLIVVCGATATGKTSLALEIAQSINSIIISADSRQVYREFDIGTAKVTGSERELIPHYLIDICEPTETLTLAEYQEQAQNLVKSNITEFPLLVGGTGLYIKSIVKGLKIPRVSPQPQLRLQLQDLGQQQCYQIFKQVDPVGSEKIHVNDQVRTLRALEVFYATGIPISQQQGENPPSYPIIQIGLDCSSEELKKRIVERTKKMIEMGLIEEVEKLVKKYGWDLPLLKTLGYAEIINYLRGKLSLPEAEKEIISHTRQFAKRQRTWFRAYPEIEWFDTTSSNLVEEVLSKLEKSLTRLN</sequence>
<comment type="catalytic activity">
    <reaction evidence="9 10 11">
        <text>adenosine(37) in tRNA + dimethylallyl diphosphate = N(6)-dimethylallyladenosine(37) in tRNA + diphosphate</text>
        <dbReference type="Rhea" id="RHEA:26482"/>
        <dbReference type="Rhea" id="RHEA-COMP:10162"/>
        <dbReference type="Rhea" id="RHEA-COMP:10375"/>
        <dbReference type="ChEBI" id="CHEBI:33019"/>
        <dbReference type="ChEBI" id="CHEBI:57623"/>
        <dbReference type="ChEBI" id="CHEBI:74411"/>
        <dbReference type="ChEBI" id="CHEBI:74415"/>
        <dbReference type="EC" id="2.5.1.75"/>
    </reaction>
</comment>
<organism evidence="14 15">
    <name type="scientific">Crocosphaera watsonii WH 8502</name>
    <dbReference type="NCBI Taxonomy" id="423474"/>
    <lineage>
        <taxon>Bacteria</taxon>
        <taxon>Bacillati</taxon>
        <taxon>Cyanobacteriota</taxon>
        <taxon>Cyanophyceae</taxon>
        <taxon>Oscillatoriophycideae</taxon>
        <taxon>Chroococcales</taxon>
        <taxon>Aphanothecaceae</taxon>
        <taxon>Crocosphaera</taxon>
    </lineage>
</organism>
<evidence type="ECO:0000256" key="7">
    <source>
        <dbReference type="ARBA" id="ARBA00022840"/>
    </source>
</evidence>
<comment type="similarity">
    <text evidence="3 10 13">Belongs to the IPP transferase family.</text>
</comment>
<evidence type="ECO:0000256" key="1">
    <source>
        <dbReference type="ARBA" id="ARBA00001946"/>
    </source>
</evidence>
<comment type="subunit">
    <text evidence="10">Monomer.</text>
</comment>
<comment type="function">
    <text evidence="2 10 12">Catalyzes the transfer of a dimethylallyl group onto the adenine at position 37 in tRNAs that read codons beginning with uridine, leading to the formation of N6-(dimethylallyl)adenosine (i(6)A).</text>
</comment>
<comment type="caution">
    <text evidence="10">Lacks conserved residue(s) required for the propagation of feature annotation.</text>
</comment>
<feature type="site" description="Interaction with substrate tRNA" evidence="10">
    <location>
        <position position="99"/>
    </location>
</feature>
<dbReference type="Proteomes" id="UP000018348">
    <property type="component" value="Unassembled WGS sequence"/>
</dbReference>
<evidence type="ECO:0000256" key="11">
    <source>
        <dbReference type="RuleBase" id="RU003783"/>
    </source>
</evidence>
<evidence type="ECO:0000256" key="4">
    <source>
        <dbReference type="ARBA" id="ARBA00022679"/>
    </source>
</evidence>
<evidence type="ECO:0000256" key="5">
    <source>
        <dbReference type="ARBA" id="ARBA00022694"/>
    </source>
</evidence>
<evidence type="ECO:0000313" key="14">
    <source>
        <dbReference type="EMBL" id="CCQ50438.1"/>
    </source>
</evidence>
<dbReference type="HAMAP" id="MF_00185">
    <property type="entry name" value="IPP_trans"/>
    <property type="match status" value="1"/>
</dbReference>
<dbReference type="Gene3D" id="1.10.20.140">
    <property type="match status" value="1"/>
</dbReference>
<keyword evidence="7 10" id="KW-0067">ATP-binding</keyword>
<protein>
    <recommendedName>
        <fullName evidence="10">tRNA dimethylallyltransferase</fullName>
        <ecNumber evidence="10">2.5.1.75</ecNumber>
    </recommendedName>
    <alternativeName>
        <fullName evidence="10">Dimethylallyl diphosphate:tRNA dimethylallyltransferase</fullName>
        <shortName evidence="10">DMAPP:tRNA dimethylallyltransferase</shortName>
        <shortName evidence="10">DMATase</shortName>
    </alternativeName>
    <alternativeName>
        <fullName evidence="10">Isopentenyl-diphosphate:tRNA isopentenyltransferase</fullName>
        <shortName evidence="10">IPP transferase</shortName>
        <shortName evidence="10">IPPT</shortName>
        <shortName evidence="10">IPTase</shortName>
    </alternativeName>
</protein>
<comment type="cofactor">
    <cofactor evidence="1 10">
        <name>Mg(2+)</name>
        <dbReference type="ChEBI" id="CHEBI:18420"/>
    </cofactor>
</comment>
<dbReference type="GO" id="GO:0052381">
    <property type="term" value="F:tRNA dimethylallyltransferase activity"/>
    <property type="evidence" value="ECO:0007669"/>
    <property type="project" value="UniProtKB-UniRule"/>
</dbReference>
<dbReference type="Pfam" id="PF01715">
    <property type="entry name" value="IPPT"/>
    <property type="match status" value="1"/>
</dbReference>
<evidence type="ECO:0000256" key="6">
    <source>
        <dbReference type="ARBA" id="ARBA00022741"/>
    </source>
</evidence>
<dbReference type="GO" id="GO:0005524">
    <property type="term" value="F:ATP binding"/>
    <property type="evidence" value="ECO:0007669"/>
    <property type="project" value="UniProtKB-UniRule"/>
</dbReference>
<proteinExistence type="inferred from homology"/>
<dbReference type="EC" id="2.5.1.75" evidence="10"/>
<dbReference type="InterPro" id="IPR039657">
    <property type="entry name" value="Dimethylallyltransferase"/>
</dbReference>
<evidence type="ECO:0000256" key="3">
    <source>
        <dbReference type="ARBA" id="ARBA00005842"/>
    </source>
</evidence>
<comment type="caution">
    <text evidence="14">The sequence shown here is derived from an EMBL/GenBank/DDBJ whole genome shotgun (WGS) entry which is preliminary data.</text>
</comment>
<dbReference type="InterPro" id="IPR018022">
    <property type="entry name" value="IPT"/>
</dbReference>
<reference evidence="14 15" key="2">
    <citation type="submission" date="2013-09" db="EMBL/GenBank/DDBJ databases">
        <title>Whole genome comparison of six Crocosphaera watsonii strains with differing phenotypes.</title>
        <authorList>
            <person name="Bench S.R."/>
            <person name="Heller P."/>
            <person name="Frank I."/>
            <person name="Arciniega M."/>
            <person name="Shilova I.N."/>
            <person name="Zehr J.P."/>
        </authorList>
    </citation>
    <scope>NUCLEOTIDE SEQUENCE [LARGE SCALE GENOMIC DNA]</scope>
    <source>
        <strain evidence="14 15">WH 8502</strain>
    </source>
</reference>